<keyword evidence="8" id="KW-1185">Reference proteome</keyword>
<proteinExistence type="inferred from homology"/>
<dbReference type="InterPro" id="IPR036188">
    <property type="entry name" value="FAD/NAD-bd_sf"/>
</dbReference>
<name>A0ABS5EKE1_9PROT</name>
<dbReference type="PANTHER" id="PTHR11552:SF147">
    <property type="entry name" value="CHOLINE DEHYDROGENASE, MITOCHONDRIAL"/>
    <property type="match status" value="1"/>
</dbReference>
<dbReference type="SUPFAM" id="SSF54373">
    <property type="entry name" value="FAD-linked reductases, C-terminal domain"/>
    <property type="match status" value="1"/>
</dbReference>
<dbReference type="Proteomes" id="UP000698752">
    <property type="component" value="Unassembled WGS sequence"/>
</dbReference>
<reference evidence="8" key="1">
    <citation type="journal article" date="2021" name="Syst. Appl. Microbiol.">
        <title>Roseomonas hellenica sp. nov., isolated from roots of wild-growing Alkanna tinctoria.</title>
        <authorList>
            <person name="Rat A."/>
            <person name="Naranjo H.D."/>
            <person name="Lebbe L."/>
            <person name="Cnockaert M."/>
            <person name="Krigas N."/>
            <person name="Grigoriadou K."/>
            <person name="Maloupa E."/>
            <person name="Willems A."/>
        </authorList>
    </citation>
    <scope>NUCLEOTIDE SEQUENCE [LARGE SCALE GENOMIC DNA]</scope>
    <source>
        <strain evidence="8">LMG 31159</strain>
    </source>
</reference>
<dbReference type="RefSeq" id="WP_211870141.1">
    <property type="nucleotide sequence ID" value="NZ_JAAEDI010000018.1"/>
</dbReference>
<evidence type="ECO:0000256" key="2">
    <source>
        <dbReference type="ARBA" id="ARBA00010790"/>
    </source>
</evidence>
<evidence type="ECO:0000256" key="5">
    <source>
        <dbReference type="RuleBase" id="RU003968"/>
    </source>
</evidence>
<dbReference type="EMBL" id="JAAEDI010000018">
    <property type="protein sequence ID" value="MBR0651479.1"/>
    <property type="molecule type" value="Genomic_DNA"/>
</dbReference>
<evidence type="ECO:0000256" key="1">
    <source>
        <dbReference type="ARBA" id="ARBA00001974"/>
    </source>
</evidence>
<dbReference type="Pfam" id="PF05199">
    <property type="entry name" value="GMC_oxred_C"/>
    <property type="match status" value="1"/>
</dbReference>
<dbReference type="SUPFAM" id="SSF51905">
    <property type="entry name" value="FAD/NAD(P)-binding domain"/>
    <property type="match status" value="1"/>
</dbReference>
<dbReference type="InterPro" id="IPR000172">
    <property type="entry name" value="GMC_OxRdtase_N"/>
</dbReference>
<organism evidence="7 8">
    <name type="scientific">Neoroseomonas terrae</name>
    <dbReference type="NCBI Taxonomy" id="424799"/>
    <lineage>
        <taxon>Bacteria</taxon>
        <taxon>Pseudomonadati</taxon>
        <taxon>Pseudomonadota</taxon>
        <taxon>Alphaproteobacteria</taxon>
        <taxon>Acetobacterales</taxon>
        <taxon>Acetobacteraceae</taxon>
        <taxon>Neoroseomonas</taxon>
    </lineage>
</organism>
<gene>
    <name evidence="7" type="ORF">GXW78_17550</name>
</gene>
<dbReference type="Pfam" id="PF00732">
    <property type="entry name" value="GMC_oxred_N"/>
    <property type="match status" value="1"/>
</dbReference>
<sequence length="569" mass="62875">MYDYIIVGGGSAGSVLAHRLSTPGANKVLLCEAGPDTPPGQEPATILDTYPGQAYFDPRFHWTELKVRTQVVSHNNPQADRPPLRKYEQARVLGGGSSINGQMANRGAPHDYNEWEQRGAAGWNWDAVLPYFRKVERDIDFDNEWHGREGRIPVRRVPVEQWSEHSRAAAEAFRQHGFKKLDDQNGRFEDGYFPLTVNVTETSRVSAAIGYLDAETRKRPNLTISTETQVMGLVFDGTRCTGVRALVKGQEQEFQGREVILCTGAIHSPAHLMRAGIGPAAHLKELGIEVRADRPGVGQGLMDHPAISLSCFVKPEARLNRTKLRRHMMVGLRFSSGIEGAPEGDMFMSVASKSAWHAVGEQVGSMLTWVNKTYSQRGQVRLVNTDWRSHPDVEFNLLSDRRDLERLMIGFKLAAALNLSAPLAAVTADPFPAFYSDRVRRIGVVNTKNRLITSIIAKFLDGPAALRRAFIDRFVVEGFTFRQVMEDDEALEEFIRKGTIGVWHASCSCRMGADGDPMAVVDHAGRVRGVAGLRIVDASVFPVVPSANTNFPTLMTAEKMADAILTEAG</sequence>
<protein>
    <submittedName>
        <fullName evidence="7">Glucose dehydrogenase</fullName>
    </submittedName>
</protein>
<feature type="domain" description="Glucose-methanol-choline oxidoreductase N-terminal" evidence="6">
    <location>
        <begin position="90"/>
        <end position="113"/>
    </location>
</feature>
<dbReference type="Gene3D" id="3.50.50.60">
    <property type="entry name" value="FAD/NAD(P)-binding domain"/>
    <property type="match status" value="2"/>
</dbReference>
<comment type="caution">
    <text evidence="7">The sequence shown here is derived from an EMBL/GenBank/DDBJ whole genome shotgun (WGS) entry which is preliminary data.</text>
</comment>
<accession>A0ABS5EKE1</accession>
<evidence type="ECO:0000256" key="4">
    <source>
        <dbReference type="ARBA" id="ARBA00022827"/>
    </source>
</evidence>
<evidence type="ECO:0000313" key="8">
    <source>
        <dbReference type="Proteomes" id="UP000698752"/>
    </source>
</evidence>
<keyword evidence="4 5" id="KW-0274">FAD</keyword>
<evidence type="ECO:0000256" key="3">
    <source>
        <dbReference type="ARBA" id="ARBA00022630"/>
    </source>
</evidence>
<dbReference type="InterPro" id="IPR007867">
    <property type="entry name" value="GMC_OxRtase_C"/>
</dbReference>
<keyword evidence="3 5" id="KW-0285">Flavoprotein</keyword>
<evidence type="ECO:0000259" key="6">
    <source>
        <dbReference type="PROSITE" id="PS00623"/>
    </source>
</evidence>
<comment type="cofactor">
    <cofactor evidence="1">
        <name>FAD</name>
        <dbReference type="ChEBI" id="CHEBI:57692"/>
    </cofactor>
</comment>
<dbReference type="PIRSF" id="PIRSF000137">
    <property type="entry name" value="Alcohol_oxidase"/>
    <property type="match status" value="1"/>
</dbReference>
<dbReference type="InterPro" id="IPR012132">
    <property type="entry name" value="GMC_OxRdtase"/>
</dbReference>
<evidence type="ECO:0000313" key="7">
    <source>
        <dbReference type="EMBL" id="MBR0651479.1"/>
    </source>
</evidence>
<dbReference type="Gene3D" id="3.30.410.40">
    <property type="match status" value="2"/>
</dbReference>
<dbReference type="PANTHER" id="PTHR11552">
    <property type="entry name" value="GLUCOSE-METHANOL-CHOLINE GMC OXIDOREDUCTASE"/>
    <property type="match status" value="1"/>
</dbReference>
<comment type="similarity">
    <text evidence="2 5">Belongs to the GMC oxidoreductase family.</text>
</comment>
<dbReference type="PROSITE" id="PS00623">
    <property type="entry name" value="GMC_OXRED_1"/>
    <property type="match status" value="1"/>
</dbReference>